<name>M7WLK3_ENTHI</name>
<evidence type="ECO:0000256" key="1">
    <source>
        <dbReference type="ARBA" id="ARBA00004123"/>
    </source>
</evidence>
<dbReference type="GO" id="GO:0000398">
    <property type="term" value="P:mRNA splicing, via spliceosome"/>
    <property type="evidence" value="ECO:0007669"/>
    <property type="project" value="TreeGrafter"/>
</dbReference>
<evidence type="ECO:0000256" key="2">
    <source>
        <dbReference type="ARBA" id="ARBA00006850"/>
    </source>
</evidence>
<dbReference type="Proteomes" id="UP000030780">
    <property type="component" value="Unassembled WGS sequence"/>
</dbReference>
<dbReference type="Gene3D" id="2.30.30.100">
    <property type="match status" value="1"/>
</dbReference>
<dbReference type="SUPFAM" id="SSF50182">
    <property type="entry name" value="Sm-like ribonucleoproteins"/>
    <property type="match status" value="1"/>
</dbReference>
<keyword evidence="3" id="KW-0507">mRNA processing</keyword>
<dbReference type="InterPro" id="IPR010920">
    <property type="entry name" value="LSM_dom_sf"/>
</dbReference>
<feature type="domain" description="Sm" evidence="9">
    <location>
        <begin position="5"/>
        <end position="81"/>
    </location>
</feature>
<comment type="similarity">
    <text evidence="2">Belongs to the snRNP Sm proteins family.</text>
</comment>
<keyword evidence="5" id="KW-0694">RNA-binding</keyword>
<accession>M7WLK3</accession>
<dbReference type="PANTHER" id="PTHR20971">
    <property type="entry name" value="U6 SNRNA-ASSOCIATED PROTEIN"/>
    <property type="match status" value="1"/>
</dbReference>
<dbReference type="EMBL" id="KB638511">
    <property type="protein sequence ID" value="EMS12274.1"/>
    <property type="molecule type" value="Genomic_DNA"/>
</dbReference>
<dbReference type="PROSITE" id="PS52002">
    <property type="entry name" value="SM"/>
    <property type="match status" value="1"/>
</dbReference>
<gene>
    <name evidence="10" type="ORF">KM1_014490</name>
</gene>
<evidence type="ECO:0000256" key="5">
    <source>
        <dbReference type="ARBA" id="ARBA00022884"/>
    </source>
</evidence>
<proteinExistence type="inferred from homology"/>
<dbReference type="GO" id="GO:1990726">
    <property type="term" value="C:Lsm1-7-Pat1 complex"/>
    <property type="evidence" value="ECO:0007669"/>
    <property type="project" value="TreeGrafter"/>
</dbReference>
<evidence type="ECO:0000259" key="9">
    <source>
        <dbReference type="PROSITE" id="PS52002"/>
    </source>
</evidence>
<keyword evidence="8" id="KW-0687">Ribonucleoprotein</keyword>
<comment type="subcellular location">
    <subcellularLocation>
        <location evidence="1">Nucleus</location>
    </subcellularLocation>
</comment>
<keyword evidence="6" id="KW-0508">mRNA splicing</keyword>
<keyword evidence="7" id="KW-0539">Nucleus</keyword>
<dbReference type="GO" id="GO:0005688">
    <property type="term" value="C:U6 snRNP"/>
    <property type="evidence" value="ECO:0007669"/>
    <property type="project" value="TreeGrafter"/>
</dbReference>
<evidence type="ECO:0000313" key="11">
    <source>
        <dbReference type="Proteomes" id="UP000030780"/>
    </source>
</evidence>
<dbReference type="Pfam" id="PF01423">
    <property type="entry name" value="LSM"/>
    <property type="match status" value="1"/>
</dbReference>
<dbReference type="VEuPathDB" id="AmoebaDB:KM1_014490"/>
<dbReference type="InterPro" id="IPR001163">
    <property type="entry name" value="Sm_dom_euk/arc"/>
</dbReference>
<sequence>MDKQLPTQILLEWINTKVWIILKSQREFVGIMKGIDEYTNIILQDCIEYEIKDNKESYQTQHKLILVSGNGIDMISKGEKTDL</sequence>
<organism evidence="10 11">
    <name type="scientific">Entamoeba histolytica HM-3:IMSS</name>
    <dbReference type="NCBI Taxonomy" id="885315"/>
    <lineage>
        <taxon>Eukaryota</taxon>
        <taxon>Amoebozoa</taxon>
        <taxon>Evosea</taxon>
        <taxon>Archamoebae</taxon>
        <taxon>Mastigamoebida</taxon>
        <taxon>Entamoebidae</taxon>
        <taxon>Entamoeba</taxon>
    </lineage>
</organism>
<evidence type="ECO:0000256" key="4">
    <source>
        <dbReference type="ARBA" id="ARBA00022728"/>
    </source>
</evidence>
<dbReference type="PANTHER" id="PTHR20971:SF0">
    <property type="entry name" value="U6 SNRNA-ASSOCIATED SM-LIKE PROTEIN LSM5"/>
    <property type="match status" value="1"/>
</dbReference>
<dbReference type="OrthoDB" id="429711at2759"/>
<dbReference type="SMART" id="SM00651">
    <property type="entry name" value="Sm"/>
    <property type="match status" value="1"/>
</dbReference>
<evidence type="ECO:0000256" key="7">
    <source>
        <dbReference type="ARBA" id="ARBA00023242"/>
    </source>
</evidence>
<keyword evidence="4" id="KW-0747">Spliceosome</keyword>
<dbReference type="GO" id="GO:0046540">
    <property type="term" value="C:U4/U6 x U5 tri-snRNP complex"/>
    <property type="evidence" value="ECO:0007669"/>
    <property type="project" value="TreeGrafter"/>
</dbReference>
<reference evidence="10 11" key="1">
    <citation type="submission" date="2013-01" db="EMBL/GenBank/DDBJ databases">
        <authorList>
            <person name="Inman J."/>
            <person name="Zafar N."/>
            <person name="Lorenzi H."/>
            <person name="Caler E."/>
        </authorList>
    </citation>
    <scope>NUCLEOTIDE SEQUENCE [LARGE SCALE GENOMIC DNA]</scope>
    <source>
        <strain evidence="10 11">HM-3:IMSS</strain>
    </source>
</reference>
<dbReference type="GO" id="GO:0005681">
    <property type="term" value="C:spliceosomal complex"/>
    <property type="evidence" value="ECO:0007669"/>
    <property type="project" value="UniProtKB-KW"/>
</dbReference>
<evidence type="ECO:0000256" key="6">
    <source>
        <dbReference type="ARBA" id="ARBA00023187"/>
    </source>
</evidence>
<evidence type="ECO:0000256" key="8">
    <source>
        <dbReference type="ARBA" id="ARBA00023274"/>
    </source>
</evidence>
<dbReference type="AlphaFoldDB" id="M7WLK3"/>
<dbReference type="GO" id="GO:0003723">
    <property type="term" value="F:RNA binding"/>
    <property type="evidence" value="ECO:0007669"/>
    <property type="project" value="UniProtKB-KW"/>
</dbReference>
<evidence type="ECO:0000256" key="3">
    <source>
        <dbReference type="ARBA" id="ARBA00022664"/>
    </source>
</evidence>
<dbReference type="InterPro" id="IPR047575">
    <property type="entry name" value="Sm"/>
</dbReference>
<dbReference type="InterPro" id="IPR033871">
    <property type="entry name" value="LSm5"/>
</dbReference>
<protein>
    <submittedName>
        <fullName evidence="10">LSM domain containing protein</fullName>
    </submittedName>
</protein>
<evidence type="ECO:0000313" key="10">
    <source>
        <dbReference type="EMBL" id="EMS12274.1"/>
    </source>
</evidence>